<dbReference type="Proteomes" id="UP000003460">
    <property type="component" value="Unassembled WGS sequence"/>
</dbReference>
<accession>C9LFK3</accession>
<organism evidence="1 2">
    <name type="scientific">Alloprevotella tannerae ATCC 51259</name>
    <dbReference type="NCBI Taxonomy" id="626522"/>
    <lineage>
        <taxon>Bacteria</taxon>
        <taxon>Pseudomonadati</taxon>
        <taxon>Bacteroidota</taxon>
        <taxon>Bacteroidia</taxon>
        <taxon>Bacteroidales</taxon>
        <taxon>Prevotellaceae</taxon>
        <taxon>Alloprevotella</taxon>
    </lineage>
</organism>
<dbReference type="AlphaFoldDB" id="C9LFK3"/>
<dbReference type="STRING" id="626522.GCWU000325_00986"/>
<comment type="caution">
    <text evidence="1">The sequence shown here is derived from an EMBL/GenBank/DDBJ whole genome shotgun (WGS) entry which is preliminary data.</text>
</comment>
<proteinExistence type="predicted"/>
<gene>
    <name evidence="1" type="ORF">GCWU000325_00986</name>
</gene>
<dbReference type="HOGENOM" id="CLU_3274759_0_0_10"/>
<dbReference type="EMBL" id="ACIJ02000017">
    <property type="protein sequence ID" value="EEX72106.1"/>
    <property type="molecule type" value="Genomic_DNA"/>
</dbReference>
<sequence length="41" mass="4626">MRAQSWQIDVGPARMGLQLRKCQFSPISSQITPSFVVYVAE</sequence>
<evidence type="ECO:0000313" key="1">
    <source>
        <dbReference type="EMBL" id="EEX72106.1"/>
    </source>
</evidence>
<protein>
    <submittedName>
        <fullName evidence="1">Uncharacterized protein</fullName>
    </submittedName>
</protein>
<keyword evidence="2" id="KW-1185">Reference proteome</keyword>
<name>C9LFK3_9BACT</name>
<evidence type="ECO:0000313" key="2">
    <source>
        <dbReference type="Proteomes" id="UP000003460"/>
    </source>
</evidence>
<reference evidence="1" key="1">
    <citation type="submission" date="2009-09" db="EMBL/GenBank/DDBJ databases">
        <authorList>
            <person name="Weinstock G."/>
            <person name="Sodergren E."/>
            <person name="Clifton S."/>
            <person name="Fulton L."/>
            <person name="Fulton B."/>
            <person name="Courtney L."/>
            <person name="Fronick C."/>
            <person name="Harrison M."/>
            <person name="Strong C."/>
            <person name="Farmer C."/>
            <person name="Delahaunty K."/>
            <person name="Markovic C."/>
            <person name="Hall O."/>
            <person name="Minx P."/>
            <person name="Tomlinson C."/>
            <person name="Mitreva M."/>
            <person name="Nelson J."/>
            <person name="Hou S."/>
            <person name="Wollam A."/>
            <person name="Pepin K.H."/>
            <person name="Johnson M."/>
            <person name="Bhonagiri V."/>
            <person name="Nash W.E."/>
            <person name="Warren W."/>
            <person name="Chinwalla A."/>
            <person name="Mardis E.R."/>
            <person name="Wilson R.K."/>
        </authorList>
    </citation>
    <scope>NUCLEOTIDE SEQUENCE [LARGE SCALE GENOMIC DNA]</scope>
    <source>
        <strain evidence="1">ATCC 51259</strain>
    </source>
</reference>